<organism evidence="2 3">
    <name type="scientific">Novosphingobium mangrovi</name>
    <name type="common">ex Hu et al. 2023</name>
    <dbReference type="NCBI Taxonomy" id="2930094"/>
    <lineage>
        <taxon>Bacteria</taxon>
        <taxon>Pseudomonadati</taxon>
        <taxon>Pseudomonadota</taxon>
        <taxon>Alphaproteobacteria</taxon>
        <taxon>Sphingomonadales</taxon>
        <taxon>Sphingomonadaceae</taxon>
        <taxon>Novosphingobium</taxon>
    </lineage>
</organism>
<reference evidence="2" key="1">
    <citation type="submission" date="2022-03" db="EMBL/GenBank/DDBJ databases">
        <title>Identification of a novel bacterium isolated from mangrove sediments.</title>
        <authorList>
            <person name="Pan X."/>
        </authorList>
    </citation>
    <scope>NUCLEOTIDE SEQUENCE</scope>
    <source>
        <strain evidence="2">B2637</strain>
    </source>
</reference>
<keyword evidence="3" id="KW-1185">Reference proteome</keyword>
<gene>
    <name evidence="2" type="ORF">MTR65_13765</name>
</gene>
<protein>
    <submittedName>
        <fullName evidence="2">UrcA family protein</fullName>
    </submittedName>
</protein>
<evidence type="ECO:0000313" key="3">
    <source>
        <dbReference type="Proteomes" id="UP001162802"/>
    </source>
</evidence>
<dbReference type="NCBIfam" id="TIGR04433">
    <property type="entry name" value="UrcA_uranyl"/>
    <property type="match status" value="1"/>
</dbReference>
<dbReference type="EMBL" id="JALHAT010000026">
    <property type="protein sequence ID" value="MCJ1961758.1"/>
    <property type="molecule type" value="Genomic_DNA"/>
</dbReference>
<comment type="caution">
    <text evidence="2">The sequence shown here is derived from an EMBL/GenBank/DDBJ whole genome shotgun (WGS) entry which is preliminary data.</text>
</comment>
<feature type="chain" id="PRO_5046505699" evidence="1">
    <location>
        <begin position="23"/>
        <end position="127"/>
    </location>
</feature>
<dbReference type="InterPro" id="IPR030972">
    <property type="entry name" value="UrcA_uranyl"/>
</dbReference>
<name>A0ABT0AEX7_9SPHN</name>
<dbReference type="RefSeq" id="WP_243801156.1">
    <property type="nucleotide sequence ID" value="NZ_JALHAT010000026.1"/>
</dbReference>
<feature type="signal peptide" evidence="1">
    <location>
        <begin position="1"/>
        <end position="22"/>
    </location>
</feature>
<evidence type="ECO:0000256" key="1">
    <source>
        <dbReference type="SAM" id="SignalP"/>
    </source>
</evidence>
<accession>A0ABT0AEX7</accession>
<dbReference type="Proteomes" id="UP001162802">
    <property type="component" value="Unassembled WGS sequence"/>
</dbReference>
<evidence type="ECO:0000313" key="2">
    <source>
        <dbReference type="EMBL" id="MCJ1961758.1"/>
    </source>
</evidence>
<proteinExistence type="predicted"/>
<sequence length="127" mass="13780">MNRLTIAACTLGCVLLGSAASASNEVVVQKHVWDDRPTIAVRYSDLDLDSASGRDALDLRLVRAVKSVCGAPDLRELQDMAQMRDCRVTSLARAHADRDALMDMRMAARGNPERLAALDTATLRVGQ</sequence>
<keyword evidence="1" id="KW-0732">Signal</keyword>